<evidence type="ECO:0000256" key="12">
    <source>
        <dbReference type="ARBA" id="ARBA00023163"/>
    </source>
</evidence>
<dbReference type="InterPro" id="IPR036236">
    <property type="entry name" value="Znf_C2H2_sf"/>
</dbReference>
<dbReference type="Pfam" id="PF12874">
    <property type="entry name" value="zf-met"/>
    <property type="match status" value="2"/>
</dbReference>
<feature type="domain" description="C2H2-type" evidence="15">
    <location>
        <begin position="465"/>
        <end position="492"/>
    </location>
</feature>
<feature type="domain" description="C2H2-type" evidence="15">
    <location>
        <begin position="578"/>
        <end position="605"/>
    </location>
</feature>
<dbReference type="FunFam" id="3.30.160.60:FF:000624">
    <property type="entry name" value="zinc finger protein 697"/>
    <property type="match status" value="1"/>
</dbReference>
<dbReference type="Pfam" id="PF00096">
    <property type="entry name" value="zf-C2H2"/>
    <property type="match status" value="6"/>
</dbReference>
<comment type="similarity">
    <text evidence="3">Belongs to the krueppel C2H2-type zinc-finger protein family.</text>
</comment>
<evidence type="ECO:0000256" key="1">
    <source>
        <dbReference type="ARBA" id="ARBA00003767"/>
    </source>
</evidence>
<comment type="function">
    <text evidence="1">May be involved in transcriptional regulation.</text>
</comment>
<evidence type="ECO:0000256" key="5">
    <source>
        <dbReference type="ARBA" id="ARBA00022723"/>
    </source>
</evidence>
<dbReference type="Proteomes" id="UP000075880">
    <property type="component" value="Unassembled WGS sequence"/>
</dbReference>
<sequence length="844" mass="95709">MRHNDPSSFDGVIDPGGVLLHPFCYVCNLSVLQDGVGFCQMFAEVENMISPAKILSDVLEIEINSELSHSQIVCVNCNMLCLEYQQLIQRAETIRIEMTVAYNRTVMKLTGLTEKDLKENEVASADSEEHLDSALQNFNKELMSMEDVFQMEGLVPESIEEDPVRNSVHVETSLSKMNFVWDAASAETPRRIDTSSFLQTADSETLNDQHKAAKQELEQLETGPENTSANIQAAAPLMTSENSSQEDLICTEDKLEQYISKTNNAIVEVAGESGTLYCIYEDIIESYSDAEELPEHITNAATPVVEYDEIIVESSVQGSESELISTPETSSFANIVPDDDVKDAEAALPSSSEAVPDDGNNSLQPLFIKIENMYYCTLCSTNGQVDSYNVKTIALHLRNKHDAKILVCERCDAVFYRRLTYNEHMDQHTVEDGRDFRCDICGDEFENARTFRVHRKTHASVNKMWACDICDKKCASKTAYEAHMNTHTGLRPFKCTVCLKDFTSKYILSVHMRTHKERVRTFTCDKCGNAFYSRSNLVHHEKTHIGNRNFPCIDCGKLFLSQHNLNVHKVIHAAMKPYACRTCGKPFARKSEVADHERIHTGEKPFSCDLCDASFAQRSNLYSHKRLTHMNDKRFKCDTCGACFKRRRLLLYHTRAAHTGERPYKCELCDATFVYPEHFQKHKRIHSGTKPFACEVCNKTFNSRDNRNAHRYVHSDKKPFECVTCGSGFMRKSQLYAHMQKKGHLNETIVVNQPRISANDTLEYETEPIENEPATDELLPGAISKHEHDAETIETDEFYLQHADEQERAEHLLDQEVSGSTSTLGLIAKEELDDTSWANLIEED</sequence>
<dbReference type="EnsemblMetazoa" id="ENSAATROPT015630">
    <property type="protein sequence ID" value="ENSAATROPP013878"/>
    <property type="gene ID" value="ENSAATROPG012754"/>
</dbReference>
<dbReference type="AlphaFoldDB" id="A0AAG5DT97"/>
<feature type="domain" description="C2H2-type" evidence="15">
    <location>
        <begin position="606"/>
        <end position="634"/>
    </location>
</feature>
<evidence type="ECO:0000256" key="6">
    <source>
        <dbReference type="ARBA" id="ARBA00022737"/>
    </source>
</evidence>
<keyword evidence="13" id="KW-0539">Nucleus</keyword>
<dbReference type="GO" id="GO:0005634">
    <property type="term" value="C:nucleus"/>
    <property type="evidence" value="ECO:0007669"/>
    <property type="project" value="UniProtKB-SubCell"/>
</dbReference>
<keyword evidence="5" id="KW-0479">Metal-binding</keyword>
<dbReference type="GO" id="GO:0003682">
    <property type="term" value="F:chromatin binding"/>
    <property type="evidence" value="ECO:0007669"/>
    <property type="project" value="UniProtKB-ARBA"/>
</dbReference>
<keyword evidence="6" id="KW-0677">Repeat</keyword>
<feature type="domain" description="C2H2-type" evidence="15">
    <location>
        <begin position="635"/>
        <end position="663"/>
    </location>
</feature>
<dbReference type="FunFam" id="3.30.160.60:FF:000446">
    <property type="entry name" value="Zinc finger protein"/>
    <property type="match status" value="2"/>
</dbReference>
<evidence type="ECO:0000256" key="10">
    <source>
        <dbReference type="ARBA" id="ARBA00023015"/>
    </source>
</evidence>
<evidence type="ECO:0000256" key="4">
    <source>
        <dbReference type="ARBA" id="ARBA00022499"/>
    </source>
</evidence>
<feature type="domain" description="C2H2-type" evidence="15">
    <location>
        <begin position="436"/>
        <end position="463"/>
    </location>
</feature>
<keyword evidence="10" id="KW-0805">Transcription regulation</keyword>
<feature type="domain" description="C2H2-type" evidence="15">
    <location>
        <begin position="550"/>
        <end position="577"/>
    </location>
</feature>
<proteinExistence type="inferred from homology"/>
<organism evidence="16 17">
    <name type="scientific">Anopheles atroparvus</name>
    <name type="common">European mosquito</name>
    <dbReference type="NCBI Taxonomy" id="41427"/>
    <lineage>
        <taxon>Eukaryota</taxon>
        <taxon>Metazoa</taxon>
        <taxon>Ecdysozoa</taxon>
        <taxon>Arthropoda</taxon>
        <taxon>Hexapoda</taxon>
        <taxon>Insecta</taxon>
        <taxon>Pterygota</taxon>
        <taxon>Neoptera</taxon>
        <taxon>Endopterygota</taxon>
        <taxon>Diptera</taxon>
        <taxon>Nematocera</taxon>
        <taxon>Culicoidea</taxon>
        <taxon>Culicidae</taxon>
        <taxon>Anophelinae</taxon>
        <taxon>Anopheles</taxon>
    </lineage>
</organism>
<feature type="domain" description="C2H2-type" evidence="15">
    <location>
        <begin position="664"/>
        <end position="691"/>
    </location>
</feature>
<evidence type="ECO:0000256" key="9">
    <source>
        <dbReference type="ARBA" id="ARBA00022843"/>
    </source>
</evidence>
<dbReference type="InterPro" id="IPR013087">
    <property type="entry name" value="Znf_C2H2_type"/>
</dbReference>
<dbReference type="PANTHER" id="PTHR24409">
    <property type="entry name" value="ZINC FINGER PROTEIN 142"/>
    <property type="match status" value="1"/>
</dbReference>
<evidence type="ECO:0000259" key="15">
    <source>
        <dbReference type="PROSITE" id="PS50157"/>
    </source>
</evidence>
<dbReference type="GO" id="GO:0000785">
    <property type="term" value="C:chromatin"/>
    <property type="evidence" value="ECO:0007669"/>
    <property type="project" value="UniProtKB-ARBA"/>
</dbReference>
<reference evidence="16" key="1">
    <citation type="submission" date="2024-04" db="UniProtKB">
        <authorList>
            <consortium name="EnsemblMetazoa"/>
        </authorList>
    </citation>
    <scope>IDENTIFICATION</scope>
    <source>
        <strain evidence="16">EBRO</strain>
    </source>
</reference>
<feature type="domain" description="C2H2-type" evidence="15">
    <location>
        <begin position="406"/>
        <end position="433"/>
    </location>
</feature>
<feature type="domain" description="C2H2-type" evidence="15">
    <location>
        <begin position="692"/>
        <end position="719"/>
    </location>
</feature>
<accession>A0AAG5DT97</accession>
<keyword evidence="17" id="KW-1185">Reference proteome</keyword>
<keyword evidence="8" id="KW-0862">Zinc</keyword>
<feature type="domain" description="C2H2-type" evidence="15">
    <location>
        <begin position="720"/>
        <end position="749"/>
    </location>
</feature>
<dbReference type="GO" id="GO:0000981">
    <property type="term" value="F:DNA-binding transcription factor activity, RNA polymerase II-specific"/>
    <property type="evidence" value="ECO:0007669"/>
    <property type="project" value="TreeGrafter"/>
</dbReference>
<dbReference type="GO" id="GO:0048729">
    <property type="term" value="P:tissue morphogenesis"/>
    <property type="evidence" value="ECO:0007669"/>
    <property type="project" value="UniProtKB-ARBA"/>
</dbReference>
<evidence type="ECO:0000256" key="3">
    <source>
        <dbReference type="ARBA" id="ARBA00006991"/>
    </source>
</evidence>
<evidence type="ECO:0000256" key="7">
    <source>
        <dbReference type="ARBA" id="ARBA00022771"/>
    </source>
</evidence>
<evidence type="ECO:0000256" key="13">
    <source>
        <dbReference type="ARBA" id="ARBA00023242"/>
    </source>
</evidence>
<evidence type="ECO:0000256" key="2">
    <source>
        <dbReference type="ARBA" id="ARBA00004123"/>
    </source>
</evidence>
<dbReference type="FunFam" id="3.30.160.60:FF:000690">
    <property type="entry name" value="Zinc finger protein 354C"/>
    <property type="match status" value="1"/>
</dbReference>
<evidence type="ECO:0000313" key="17">
    <source>
        <dbReference type="Proteomes" id="UP000075880"/>
    </source>
</evidence>
<dbReference type="FunFam" id="3.30.160.60:FF:000100">
    <property type="entry name" value="Zinc finger 45-like"/>
    <property type="match status" value="1"/>
</dbReference>
<comment type="subcellular location">
    <subcellularLocation>
        <location evidence="2">Nucleus</location>
    </subcellularLocation>
</comment>
<dbReference type="GO" id="GO:0008270">
    <property type="term" value="F:zinc ion binding"/>
    <property type="evidence" value="ECO:0007669"/>
    <property type="project" value="UniProtKB-KW"/>
</dbReference>
<dbReference type="SMART" id="SM00355">
    <property type="entry name" value="ZnF_C2H2"/>
    <property type="match status" value="13"/>
</dbReference>
<keyword evidence="11" id="KW-0238">DNA-binding</keyword>
<protein>
    <recommendedName>
        <fullName evidence="15">C2H2-type domain-containing protein</fullName>
    </recommendedName>
</protein>
<feature type="domain" description="C2H2-type" evidence="15">
    <location>
        <begin position="522"/>
        <end position="549"/>
    </location>
</feature>
<keyword evidence="9" id="KW-0832">Ubl conjugation</keyword>
<name>A0AAG5DT97_ANOAO</name>
<keyword evidence="4" id="KW-1017">Isopeptide bond</keyword>
<feature type="domain" description="C2H2-type" evidence="15">
    <location>
        <begin position="493"/>
        <end position="520"/>
    </location>
</feature>
<evidence type="ECO:0000256" key="8">
    <source>
        <dbReference type="ARBA" id="ARBA00022833"/>
    </source>
</evidence>
<keyword evidence="7 14" id="KW-0863">Zinc-finger</keyword>
<evidence type="ECO:0000256" key="14">
    <source>
        <dbReference type="PROSITE-ProRule" id="PRU00042"/>
    </source>
</evidence>
<dbReference type="PROSITE" id="PS50157">
    <property type="entry name" value="ZINC_FINGER_C2H2_2"/>
    <property type="match status" value="12"/>
</dbReference>
<evidence type="ECO:0000313" key="16">
    <source>
        <dbReference type="EnsemblMetazoa" id="ENSAATROPP013878"/>
    </source>
</evidence>
<dbReference type="GO" id="GO:0048598">
    <property type="term" value="P:embryonic morphogenesis"/>
    <property type="evidence" value="ECO:0007669"/>
    <property type="project" value="UniProtKB-ARBA"/>
</dbReference>
<dbReference type="PANTHER" id="PTHR24409:SF295">
    <property type="entry name" value="AZ2-RELATED"/>
    <property type="match status" value="1"/>
</dbReference>
<dbReference type="FunFam" id="3.30.160.60:FF:001134">
    <property type="entry name" value="Zinc finger protein 70"/>
    <property type="match status" value="1"/>
</dbReference>
<dbReference type="GO" id="GO:0000977">
    <property type="term" value="F:RNA polymerase II transcription regulatory region sequence-specific DNA binding"/>
    <property type="evidence" value="ECO:0007669"/>
    <property type="project" value="TreeGrafter"/>
</dbReference>
<dbReference type="Gene3D" id="3.30.160.60">
    <property type="entry name" value="Classic Zinc Finger"/>
    <property type="match status" value="11"/>
</dbReference>
<evidence type="ECO:0000256" key="11">
    <source>
        <dbReference type="ARBA" id="ARBA00023125"/>
    </source>
</evidence>
<dbReference type="PROSITE" id="PS00028">
    <property type="entry name" value="ZINC_FINGER_C2H2_1"/>
    <property type="match status" value="12"/>
</dbReference>
<dbReference type="SUPFAM" id="SSF57667">
    <property type="entry name" value="beta-beta-alpha zinc fingers"/>
    <property type="match status" value="6"/>
</dbReference>
<dbReference type="GO" id="GO:0040029">
    <property type="term" value="P:epigenetic regulation of gene expression"/>
    <property type="evidence" value="ECO:0007669"/>
    <property type="project" value="UniProtKB-ARBA"/>
</dbReference>
<keyword evidence="12" id="KW-0804">Transcription</keyword>